<evidence type="ECO:0000256" key="2">
    <source>
        <dbReference type="SAM" id="SignalP"/>
    </source>
</evidence>
<organism evidence="3 4">
    <name type="scientific">Lamprobacter modestohalophilus</name>
    <dbReference type="NCBI Taxonomy" id="1064514"/>
    <lineage>
        <taxon>Bacteria</taxon>
        <taxon>Pseudomonadati</taxon>
        <taxon>Pseudomonadota</taxon>
        <taxon>Gammaproteobacteria</taxon>
        <taxon>Chromatiales</taxon>
        <taxon>Chromatiaceae</taxon>
        <taxon>Lamprobacter</taxon>
    </lineage>
</organism>
<gene>
    <name evidence="3" type="ORF">CKO42_06850</name>
</gene>
<evidence type="ECO:0000313" key="4">
    <source>
        <dbReference type="Proteomes" id="UP001138768"/>
    </source>
</evidence>
<feature type="signal peptide" evidence="2">
    <location>
        <begin position="1"/>
        <end position="22"/>
    </location>
</feature>
<keyword evidence="2" id="KW-0732">Signal</keyword>
<evidence type="ECO:0008006" key="5">
    <source>
        <dbReference type="Google" id="ProtNLM"/>
    </source>
</evidence>
<accession>A0A9X1B3Y9</accession>
<feature type="compositionally biased region" description="Basic and acidic residues" evidence="1">
    <location>
        <begin position="108"/>
        <end position="124"/>
    </location>
</feature>
<evidence type="ECO:0000256" key="1">
    <source>
        <dbReference type="SAM" id="MobiDB-lite"/>
    </source>
</evidence>
<dbReference type="SUPFAM" id="SSF49764">
    <property type="entry name" value="HSP20-like chaperones"/>
    <property type="match status" value="1"/>
</dbReference>
<name>A0A9X1B3Y9_9GAMM</name>
<protein>
    <recommendedName>
        <fullName evidence="5">SHSP domain-containing protein</fullName>
    </recommendedName>
</protein>
<dbReference type="CDD" id="cd06464">
    <property type="entry name" value="ACD_sHsps-like"/>
    <property type="match status" value="1"/>
</dbReference>
<dbReference type="Gene3D" id="2.60.40.790">
    <property type="match status" value="1"/>
</dbReference>
<dbReference type="AlphaFoldDB" id="A0A9X1B3Y9"/>
<feature type="region of interest" description="Disordered" evidence="1">
    <location>
        <begin position="108"/>
        <end position="141"/>
    </location>
</feature>
<dbReference type="RefSeq" id="WP_200240982.1">
    <property type="nucleotide sequence ID" value="NZ_NRRY01000007.1"/>
</dbReference>
<comment type="caution">
    <text evidence="3">The sequence shown here is derived from an EMBL/GenBank/DDBJ whole genome shotgun (WGS) entry which is preliminary data.</text>
</comment>
<sequence length="168" mass="18529">MARLTAAALGISLSVALTSGFAAPPRGPVGEQPVPVPAMPYRAPLPDSSAGHRWSTGQVRMTQERTEDAYILIIDLNGLAPDDVQVRPFGQTVFGQTLLVRMRRDARTRRSETFDDGRGYRESYRVSSGSSTRRLPVPPDGDVFGLTREDSAEQVRILIPRRQVPGWR</sequence>
<dbReference type="Proteomes" id="UP001138768">
    <property type="component" value="Unassembled WGS sequence"/>
</dbReference>
<proteinExistence type="predicted"/>
<reference evidence="3 4" key="1">
    <citation type="journal article" date="2020" name="Microorganisms">
        <title>Osmotic Adaptation and Compatible Solute Biosynthesis of Phototrophic Bacteria as Revealed from Genome Analyses.</title>
        <authorList>
            <person name="Imhoff J.F."/>
            <person name="Rahn T."/>
            <person name="Kunzel S."/>
            <person name="Keller A."/>
            <person name="Neulinger S.C."/>
        </authorList>
    </citation>
    <scope>NUCLEOTIDE SEQUENCE [LARGE SCALE GENOMIC DNA]</scope>
    <source>
        <strain evidence="3 4">DSM 25653</strain>
    </source>
</reference>
<dbReference type="EMBL" id="NRRY01000007">
    <property type="protein sequence ID" value="MBK1618166.1"/>
    <property type="molecule type" value="Genomic_DNA"/>
</dbReference>
<dbReference type="InterPro" id="IPR008978">
    <property type="entry name" value="HSP20-like_chaperone"/>
</dbReference>
<feature type="chain" id="PRO_5040992057" description="SHSP domain-containing protein" evidence="2">
    <location>
        <begin position="23"/>
        <end position="168"/>
    </location>
</feature>
<evidence type="ECO:0000313" key="3">
    <source>
        <dbReference type="EMBL" id="MBK1618166.1"/>
    </source>
</evidence>
<keyword evidence="4" id="KW-1185">Reference proteome</keyword>